<dbReference type="Pfam" id="PF02586">
    <property type="entry name" value="SRAP"/>
    <property type="match status" value="1"/>
</dbReference>
<dbReference type="PANTHER" id="PTHR13604:SF0">
    <property type="entry name" value="ABASIC SITE PROCESSING PROTEIN HMCES"/>
    <property type="match status" value="1"/>
</dbReference>
<evidence type="ECO:0000256" key="6">
    <source>
        <dbReference type="ARBA" id="ARBA00023125"/>
    </source>
</evidence>
<sequence>MCNYYGVNKKEKGIELKFNAKFDQQGFEPMQEVNGFAHPFMPIIVDQRPDLITGANWGLLPTWAKDTSFQKNTLNARIETLDEKPSFRNSINNRCLVPASHFFEWHWNDEKGKVKQKYQISVADDELFAFAGLYSVWNNPQNGQQMLTYTILTTEANELMAEIHNNKKRMPVVLNNEHHNLWLQGENIKTFAFPYQSNLVANPVP</sequence>
<dbReference type="InterPro" id="IPR036590">
    <property type="entry name" value="SRAP-like"/>
</dbReference>
<keyword evidence="7" id="KW-0456">Lyase</keyword>
<dbReference type="EMBL" id="FOVI01000018">
    <property type="protein sequence ID" value="SFO04348.1"/>
    <property type="molecule type" value="Genomic_DNA"/>
</dbReference>
<evidence type="ECO:0000256" key="7">
    <source>
        <dbReference type="ARBA" id="ARBA00023239"/>
    </source>
</evidence>
<dbReference type="GO" id="GO:0016829">
    <property type="term" value="F:lyase activity"/>
    <property type="evidence" value="ECO:0007669"/>
    <property type="project" value="UniProtKB-KW"/>
</dbReference>
<keyword evidence="4 8" id="KW-0378">Hydrolase</keyword>
<dbReference type="GO" id="GO:0006508">
    <property type="term" value="P:proteolysis"/>
    <property type="evidence" value="ECO:0007669"/>
    <property type="project" value="UniProtKB-KW"/>
</dbReference>
<dbReference type="SUPFAM" id="SSF143081">
    <property type="entry name" value="BB1717-like"/>
    <property type="match status" value="1"/>
</dbReference>
<name>A0A1I5DYL4_9FLAO</name>
<organism evidence="9 10">
    <name type="scientific">Paenimyroides ummariense</name>
    <dbReference type="NCBI Taxonomy" id="913024"/>
    <lineage>
        <taxon>Bacteria</taxon>
        <taxon>Pseudomonadati</taxon>
        <taxon>Bacteroidota</taxon>
        <taxon>Flavobacteriia</taxon>
        <taxon>Flavobacteriales</taxon>
        <taxon>Flavobacteriaceae</taxon>
        <taxon>Paenimyroides</taxon>
    </lineage>
</organism>
<protein>
    <recommendedName>
        <fullName evidence="8">Abasic site processing protein</fullName>
        <ecNumber evidence="8">3.4.-.-</ecNumber>
    </recommendedName>
</protein>
<evidence type="ECO:0000256" key="8">
    <source>
        <dbReference type="RuleBase" id="RU364100"/>
    </source>
</evidence>
<evidence type="ECO:0000313" key="10">
    <source>
        <dbReference type="Proteomes" id="UP000199036"/>
    </source>
</evidence>
<dbReference type="GO" id="GO:0003697">
    <property type="term" value="F:single-stranded DNA binding"/>
    <property type="evidence" value="ECO:0007669"/>
    <property type="project" value="InterPro"/>
</dbReference>
<evidence type="ECO:0000256" key="1">
    <source>
        <dbReference type="ARBA" id="ARBA00008136"/>
    </source>
</evidence>
<dbReference type="Gene3D" id="3.90.1680.10">
    <property type="entry name" value="SOS response associated peptidase-like"/>
    <property type="match status" value="1"/>
</dbReference>
<gene>
    <name evidence="9" type="ORF">SAMN05421741_1189</name>
</gene>
<dbReference type="PANTHER" id="PTHR13604">
    <property type="entry name" value="DC12-RELATED"/>
    <property type="match status" value="1"/>
</dbReference>
<dbReference type="STRING" id="913024.SAMN05421741_1189"/>
<accession>A0A1I5DYL4</accession>
<dbReference type="EC" id="3.4.-.-" evidence="8"/>
<dbReference type="Proteomes" id="UP000199036">
    <property type="component" value="Unassembled WGS sequence"/>
</dbReference>
<reference evidence="10" key="1">
    <citation type="submission" date="2016-10" db="EMBL/GenBank/DDBJ databases">
        <authorList>
            <person name="Varghese N."/>
            <person name="Submissions S."/>
        </authorList>
    </citation>
    <scope>NUCLEOTIDE SEQUENCE [LARGE SCALE GENOMIC DNA]</scope>
    <source>
        <strain evidence="10">DS-12</strain>
    </source>
</reference>
<evidence type="ECO:0000256" key="3">
    <source>
        <dbReference type="ARBA" id="ARBA00022763"/>
    </source>
</evidence>
<keyword evidence="3" id="KW-0227">DNA damage</keyword>
<keyword evidence="10" id="KW-1185">Reference proteome</keyword>
<keyword evidence="6" id="KW-0238">DNA-binding</keyword>
<keyword evidence="5" id="KW-0190">Covalent protein-DNA linkage</keyword>
<dbReference type="OrthoDB" id="9782620at2"/>
<evidence type="ECO:0000256" key="4">
    <source>
        <dbReference type="ARBA" id="ARBA00022801"/>
    </source>
</evidence>
<dbReference type="AlphaFoldDB" id="A0A1I5DYL4"/>
<dbReference type="InterPro" id="IPR003738">
    <property type="entry name" value="SRAP"/>
</dbReference>
<comment type="similarity">
    <text evidence="1 8">Belongs to the SOS response-associated peptidase family.</text>
</comment>
<keyword evidence="2 8" id="KW-0645">Protease</keyword>
<evidence type="ECO:0000256" key="5">
    <source>
        <dbReference type="ARBA" id="ARBA00023124"/>
    </source>
</evidence>
<proteinExistence type="inferred from homology"/>
<dbReference type="GO" id="GO:0008233">
    <property type="term" value="F:peptidase activity"/>
    <property type="evidence" value="ECO:0007669"/>
    <property type="project" value="UniProtKB-KW"/>
</dbReference>
<dbReference type="RefSeq" id="WP_091524555.1">
    <property type="nucleotide sequence ID" value="NZ_FOVI01000018.1"/>
</dbReference>
<evidence type="ECO:0000313" key="9">
    <source>
        <dbReference type="EMBL" id="SFO04348.1"/>
    </source>
</evidence>
<evidence type="ECO:0000256" key="2">
    <source>
        <dbReference type="ARBA" id="ARBA00022670"/>
    </source>
</evidence>
<dbReference type="GO" id="GO:0106300">
    <property type="term" value="P:protein-DNA covalent cross-linking repair"/>
    <property type="evidence" value="ECO:0007669"/>
    <property type="project" value="InterPro"/>
</dbReference>